<evidence type="ECO:0000256" key="1">
    <source>
        <dbReference type="ARBA" id="ARBA00001698"/>
    </source>
</evidence>
<evidence type="ECO:0000256" key="4">
    <source>
        <dbReference type="ARBA" id="ARBA00005189"/>
    </source>
</evidence>
<keyword evidence="13 18" id="KW-0472">Membrane</keyword>
<keyword evidence="11 18" id="KW-1133">Transmembrane helix</keyword>
<dbReference type="RefSeq" id="XP_026191838.1">
    <property type="nucleotide sequence ID" value="XM_026336053.1"/>
</dbReference>
<evidence type="ECO:0000256" key="14">
    <source>
        <dbReference type="ARBA" id="ARBA00023209"/>
    </source>
</evidence>
<evidence type="ECO:0000256" key="13">
    <source>
        <dbReference type="ARBA" id="ARBA00023136"/>
    </source>
</evidence>
<comment type="pathway">
    <text evidence="3 16">Phospholipid metabolism; CDP-diacylglycerol biosynthesis; CDP-diacylglycerol from sn-glycerol 3-phosphate: step 3/3.</text>
</comment>
<evidence type="ECO:0000256" key="12">
    <source>
        <dbReference type="ARBA" id="ARBA00023098"/>
    </source>
</evidence>
<dbReference type="Pfam" id="PF01148">
    <property type="entry name" value="CTP_transf_1"/>
    <property type="match status" value="1"/>
</dbReference>
<keyword evidence="10 16" id="KW-0548">Nucleotidyltransferase</keyword>
<dbReference type="UniPathway" id="UPA00557">
    <property type="reaction ID" value="UER00614"/>
</dbReference>
<dbReference type="GO" id="GO:0004605">
    <property type="term" value="F:phosphatidate cytidylyltransferase activity"/>
    <property type="evidence" value="ECO:0007669"/>
    <property type="project" value="UniProtKB-EC"/>
</dbReference>
<proteinExistence type="inferred from homology"/>
<evidence type="ECO:0000256" key="16">
    <source>
        <dbReference type="RuleBase" id="RU003938"/>
    </source>
</evidence>
<keyword evidence="15" id="KW-1208">Phospholipid metabolism</keyword>
<reference evidence="20" key="1">
    <citation type="submission" date="2025-08" db="UniProtKB">
        <authorList>
            <consortium name="RefSeq"/>
        </authorList>
    </citation>
    <scope>IDENTIFICATION</scope>
</reference>
<evidence type="ECO:0000256" key="17">
    <source>
        <dbReference type="SAM" id="MobiDB-lite"/>
    </source>
</evidence>
<evidence type="ECO:0000256" key="9">
    <source>
        <dbReference type="ARBA" id="ARBA00022692"/>
    </source>
</evidence>
<keyword evidence="7" id="KW-0444">Lipid biosynthesis</keyword>
<evidence type="ECO:0000256" key="18">
    <source>
        <dbReference type="SAM" id="Phobius"/>
    </source>
</evidence>
<evidence type="ECO:0000313" key="20">
    <source>
        <dbReference type="RefSeq" id="XP_026191838.1"/>
    </source>
</evidence>
<dbReference type="InterPro" id="IPR016720">
    <property type="entry name" value="PC_Trfase_euk"/>
</dbReference>
<dbReference type="InterPro" id="IPR000374">
    <property type="entry name" value="PC_trans"/>
</dbReference>
<comment type="subcellular location">
    <subcellularLocation>
        <location evidence="2">Membrane</location>
        <topology evidence="2">Multi-pass membrane protein</topology>
    </subcellularLocation>
</comment>
<comment type="similarity">
    <text evidence="5 16">Belongs to the CDS family.</text>
</comment>
<evidence type="ECO:0000256" key="6">
    <source>
        <dbReference type="ARBA" id="ARBA00012487"/>
    </source>
</evidence>
<name>A0A6P6RVF8_9EIME</name>
<keyword evidence="19" id="KW-1185">Reference proteome</keyword>
<keyword evidence="9 16" id="KW-0812">Transmembrane</keyword>
<sequence length="571" mass="61210">MSNDVLCKSCLFQGHIPQPSSIFPTGHSLAAATAPAGRPSSVSLFQACGELHDRGCLKEHHADTRKPGGARTGTALNAVGRSRVLASAAARAAAEGGAVPACALEKAAVSDNYDGVRAAASGWDDGTEAVGDSDEPECNSSSTAFAIRNTLWQRPRARSSFSAPAAASQQDLQQRGLSRRSCGYSGSGTPASCSGNGSGAQHWPFILHGARAFSHCCHLQRNNSSTLETAPPKALAPIEPQALPWYWLLLTIVAIGLPWGLPRLRGVDPQLSCTPSPVFISRCTDTEIHRLGLSWWEDDPAVLKQQQVLQRQQLALLKEHQALTVKAAAADEQLLLLAQLQPPEQHQQQHHQHQEAAIQAMRSSLVARLLALEAAREETAAAERGLCRSLFASPFDFHSMVLGSFAAFFAPFGGFFASGFKRAVRIKDFGYFIPGHGGVTDRFDCQVVMGLFTFLYQKTFIPQIGEAEAAARRTVQQQQQLLLLQMQQEQQRRRAATQSNSSTGRTAAALAQDDDAASRGEHLAAHEEDADPSVAALLTAVHHLTPQQLVRLQQGIEAIAAAANLTAGIRG</sequence>
<evidence type="ECO:0000256" key="5">
    <source>
        <dbReference type="ARBA" id="ARBA00010185"/>
    </source>
</evidence>
<dbReference type="PROSITE" id="PS01315">
    <property type="entry name" value="CDS"/>
    <property type="match status" value="1"/>
</dbReference>
<feature type="compositionally biased region" description="Basic and acidic residues" evidence="17">
    <location>
        <begin position="516"/>
        <end position="527"/>
    </location>
</feature>
<evidence type="ECO:0000256" key="7">
    <source>
        <dbReference type="ARBA" id="ARBA00022516"/>
    </source>
</evidence>
<evidence type="ECO:0000256" key="11">
    <source>
        <dbReference type="ARBA" id="ARBA00022989"/>
    </source>
</evidence>
<feature type="region of interest" description="Disordered" evidence="17">
    <location>
        <begin position="160"/>
        <end position="183"/>
    </location>
</feature>
<feature type="transmembrane region" description="Helical" evidence="18">
    <location>
        <begin position="397"/>
        <end position="417"/>
    </location>
</feature>
<organism evidence="19 20">
    <name type="scientific">Cyclospora cayetanensis</name>
    <dbReference type="NCBI Taxonomy" id="88456"/>
    <lineage>
        <taxon>Eukaryota</taxon>
        <taxon>Sar</taxon>
        <taxon>Alveolata</taxon>
        <taxon>Apicomplexa</taxon>
        <taxon>Conoidasida</taxon>
        <taxon>Coccidia</taxon>
        <taxon>Eucoccidiorida</taxon>
        <taxon>Eimeriorina</taxon>
        <taxon>Eimeriidae</taxon>
        <taxon>Cyclospora</taxon>
    </lineage>
</organism>
<dbReference type="AlphaFoldDB" id="A0A6P6RVF8"/>
<evidence type="ECO:0000313" key="19">
    <source>
        <dbReference type="Proteomes" id="UP000515125"/>
    </source>
</evidence>
<comment type="pathway">
    <text evidence="4">Lipid metabolism.</text>
</comment>
<evidence type="ECO:0000256" key="8">
    <source>
        <dbReference type="ARBA" id="ARBA00022679"/>
    </source>
</evidence>
<dbReference type="Proteomes" id="UP000515125">
    <property type="component" value="Unplaced"/>
</dbReference>
<keyword evidence="12" id="KW-0443">Lipid metabolism</keyword>
<keyword evidence="14" id="KW-0594">Phospholipid biosynthesis</keyword>
<dbReference type="PANTHER" id="PTHR13773">
    <property type="entry name" value="PHOSPHATIDATE CYTIDYLYLTRANSFERASE"/>
    <property type="match status" value="1"/>
</dbReference>
<evidence type="ECO:0000256" key="10">
    <source>
        <dbReference type="ARBA" id="ARBA00022695"/>
    </source>
</evidence>
<dbReference type="OrthoDB" id="10260889at2759"/>
<evidence type="ECO:0000256" key="15">
    <source>
        <dbReference type="ARBA" id="ARBA00023264"/>
    </source>
</evidence>
<dbReference type="PANTHER" id="PTHR13773:SF8">
    <property type="entry name" value="PHOSPHATIDATE CYTIDYLYLTRANSFERASE, PHOTORECEPTOR-SPECIFIC"/>
    <property type="match status" value="1"/>
</dbReference>
<protein>
    <recommendedName>
        <fullName evidence="6 16">Phosphatidate cytidylyltransferase</fullName>
        <ecNumber evidence="6 16">2.7.7.41</ecNumber>
    </recommendedName>
</protein>
<keyword evidence="8 16" id="KW-0808">Transferase</keyword>
<dbReference type="GO" id="GO:0016024">
    <property type="term" value="P:CDP-diacylglycerol biosynthetic process"/>
    <property type="evidence" value="ECO:0007669"/>
    <property type="project" value="UniProtKB-UniPathway"/>
</dbReference>
<dbReference type="GO" id="GO:0005789">
    <property type="term" value="C:endoplasmic reticulum membrane"/>
    <property type="evidence" value="ECO:0007669"/>
    <property type="project" value="TreeGrafter"/>
</dbReference>
<comment type="catalytic activity">
    <reaction evidence="1 16">
        <text>a 1,2-diacyl-sn-glycero-3-phosphate + CTP + H(+) = a CDP-1,2-diacyl-sn-glycerol + diphosphate</text>
        <dbReference type="Rhea" id="RHEA:16229"/>
        <dbReference type="ChEBI" id="CHEBI:15378"/>
        <dbReference type="ChEBI" id="CHEBI:33019"/>
        <dbReference type="ChEBI" id="CHEBI:37563"/>
        <dbReference type="ChEBI" id="CHEBI:58332"/>
        <dbReference type="ChEBI" id="CHEBI:58608"/>
        <dbReference type="EC" id="2.7.7.41"/>
    </reaction>
</comment>
<feature type="region of interest" description="Disordered" evidence="17">
    <location>
        <begin position="492"/>
        <end position="529"/>
    </location>
</feature>
<accession>A0A6P6RVF8</accession>
<evidence type="ECO:0000256" key="2">
    <source>
        <dbReference type="ARBA" id="ARBA00004141"/>
    </source>
</evidence>
<dbReference type="EC" id="2.7.7.41" evidence="6 16"/>
<evidence type="ECO:0000256" key="3">
    <source>
        <dbReference type="ARBA" id="ARBA00005119"/>
    </source>
</evidence>
<dbReference type="GeneID" id="34622484"/>
<gene>
    <name evidence="20" type="primary">LOC34622484</name>
</gene>
<feature type="compositionally biased region" description="Low complexity" evidence="17">
    <location>
        <begin position="160"/>
        <end position="170"/>
    </location>
</feature>